<dbReference type="EMBL" id="JALLPJ020001216">
    <property type="protein sequence ID" value="KAL3773887.1"/>
    <property type="molecule type" value="Genomic_DNA"/>
</dbReference>
<dbReference type="InterPro" id="IPR012674">
    <property type="entry name" value="Calycin"/>
</dbReference>
<dbReference type="Proteomes" id="UP001530400">
    <property type="component" value="Unassembled WGS sequence"/>
</dbReference>
<organism evidence="3 4">
    <name type="scientific">Cyclotella atomus</name>
    <dbReference type="NCBI Taxonomy" id="382360"/>
    <lineage>
        <taxon>Eukaryota</taxon>
        <taxon>Sar</taxon>
        <taxon>Stramenopiles</taxon>
        <taxon>Ochrophyta</taxon>
        <taxon>Bacillariophyta</taxon>
        <taxon>Coscinodiscophyceae</taxon>
        <taxon>Thalassiosirophycidae</taxon>
        <taxon>Stephanodiscales</taxon>
        <taxon>Stephanodiscaceae</taxon>
        <taxon>Cyclotella</taxon>
    </lineage>
</organism>
<keyword evidence="4" id="KW-1185">Reference proteome</keyword>
<accession>A0ABD3NG06</accession>
<dbReference type="PANTHER" id="PTHR33970">
    <property type="entry name" value="VIOLAXANTHIN DE-EPOXIDASE, CHLOROPLASTIC-RELATED"/>
    <property type="match status" value="1"/>
</dbReference>
<dbReference type="InterPro" id="IPR010788">
    <property type="entry name" value="VDE_dom"/>
</dbReference>
<sequence length="562" mass="62583">MIVTFVLILCSQSISLVSSFTLNNAICRSIAPMTREHPQVKNYRSNCKPKRYFDASIQRTYRSKSSLRYTADDEVDIIGTVTILVPSSSQESSSFGSKSPVSNPSYETVAKQLARKVRQFSDGKISTRVVNPHDDSNDACLASNALIALGLTTPADIQYLSRTFRKRREKQQNQQLANTCQFAVGCGGNYAPIVGPYDEANPSILATLAPWTDIASGKRLATQMTELFGKYTSDEFALAIMLFFNQFLGTKIPWVQHSIDVTWEKGLFQNAKEIYAMITKCGPCIAKCLNDENCSSCIKALDKIDTRDQVTSYRTVVSYESELLRDFSLCILQKNNIFECKAEIPSVPYVQPMKSWRGKEVTTEIARGIMIGHLEGVSESLEGGLGLDVSWKVACGANVAYDQFPSQNQLFYPDGKGKDLWYDPIFRVETIDGRNVWCKRHYKVRNGEVPGTFRFSVLDNGVTSNEFWTIVDTADDLSWVVFHYAGAAGAVGQRYLGGLLCTPDGKLPADEKELEKIWTVLKSTEIEPWELFVVDNNDQSKGALDAGPPPLDFYRKVASVVG</sequence>
<keyword evidence="1" id="KW-0732">Signal</keyword>
<evidence type="ECO:0000256" key="1">
    <source>
        <dbReference type="SAM" id="SignalP"/>
    </source>
</evidence>
<dbReference type="Gene3D" id="2.40.128.20">
    <property type="match status" value="1"/>
</dbReference>
<dbReference type="Pfam" id="PF07137">
    <property type="entry name" value="VDE"/>
    <property type="match status" value="1"/>
</dbReference>
<reference evidence="3 4" key="1">
    <citation type="submission" date="2024-10" db="EMBL/GenBank/DDBJ databases">
        <title>Updated reference genomes for cyclostephanoid diatoms.</title>
        <authorList>
            <person name="Roberts W.R."/>
            <person name="Alverson A.J."/>
        </authorList>
    </citation>
    <scope>NUCLEOTIDE SEQUENCE [LARGE SCALE GENOMIC DNA]</scope>
    <source>
        <strain evidence="3 4">AJA010-31</strain>
    </source>
</reference>
<proteinExistence type="predicted"/>
<dbReference type="InterPro" id="IPR044682">
    <property type="entry name" value="VDE"/>
</dbReference>
<dbReference type="AlphaFoldDB" id="A0ABD3NG06"/>
<feature type="domain" description="VDE lipocalin" evidence="2">
    <location>
        <begin position="276"/>
        <end position="536"/>
    </location>
</feature>
<protein>
    <recommendedName>
        <fullName evidence="2">VDE lipocalin domain-containing protein</fullName>
    </recommendedName>
</protein>
<comment type="caution">
    <text evidence="3">The sequence shown here is derived from an EMBL/GenBank/DDBJ whole genome shotgun (WGS) entry which is preliminary data.</text>
</comment>
<gene>
    <name evidence="3" type="ORF">ACHAWO_007207</name>
</gene>
<evidence type="ECO:0000313" key="4">
    <source>
        <dbReference type="Proteomes" id="UP001530400"/>
    </source>
</evidence>
<evidence type="ECO:0000259" key="2">
    <source>
        <dbReference type="Pfam" id="PF07137"/>
    </source>
</evidence>
<feature type="chain" id="PRO_5044748822" description="VDE lipocalin domain-containing protein" evidence="1">
    <location>
        <begin position="20"/>
        <end position="562"/>
    </location>
</feature>
<feature type="signal peptide" evidence="1">
    <location>
        <begin position="1"/>
        <end position="19"/>
    </location>
</feature>
<dbReference type="PANTHER" id="PTHR33970:SF2">
    <property type="entry name" value="OS01G0716400 PROTEIN"/>
    <property type="match status" value="1"/>
</dbReference>
<evidence type="ECO:0000313" key="3">
    <source>
        <dbReference type="EMBL" id="KAL3773887.1"/>
    </source>
</evidence>
<name>A0ABD3NG06_9STRA</name>